<gene>
    <name evidence="10" type="ORF">M0812_04428</name>
</gene>
<evidence type="ECO:0000256" key="1">
    <source>
        <dbReference type="ARBA" id="ARBA00004123"/>
    </source>
</evidence>
<dbReference type="InterPro" id="IPR044189">
    <property type="entry name" value="XPO4/7-like"/>
</dbReference>
<evidence type="ECO:0000256" key="7">
    <source>
        <dbReference type="ARBA" id="ARBA00023242"/>
    </source>
</evidence>
<evidence type="ECO:0000256" key="3">
    <source>
        <dbReference type="ARBA" id="ARBA00009466"/>
    </source>
</evidence>
<sequence>MEVNELEKLSCKVYESIHYEERVSSENLLLEFVNSKDFLFKSIEVLKVTESSHLQLYLSTQMTKTILDKYLTLKENEIAKVQLIIIDLLYYTNLDFQNYVQESFVKLLSLLIKLSWDINESEPAIIYELVNKFFSKEMSNATIVGLKLFRILIEQFCEDIENLETFLDHREKTVHFKGKTLFQIFQIGTSCLKEIKSLIFNENNNNQTINEDLTLMVGQKSFDLLVSCLSFDFLGSNSYQILMESETDTISIPSSWQNFDEILIELVELLFLFYKNIYQFQIKILEVLFHLVSIKNNFFRNKDNKLKFLKLLINGLLEIFVVYQEDVNKNNENLNSNNNNNNNNNSNNNNNEIIENNDEDQSIIHGLSRIIYKIQFVYPMKLLMEIEPFFSWIEQITKLTFYCFELKILHNAEHYLLEFWSKLSVIIKYLKNNEHQKILKQLVQQILNKWIDFILETIGKEDQNLDLKNNNNNNNENNSSSSRSRSSGGNSSNNSKINSGNEIDNYLEMNFNQSTLDLIAGTKFHPLSEESRFMITLDSVTQLGLCNYDETTKIIENLFNLAFESYKKTMSTKSGNPRCYIIATSLSIFVTYIGSLIGSKKRKDYYLNNEKLINEFSICDAKLCAIVFNLIEWNDSFLIQSEHEGFEILETSFIIFLNFFRFSFINNDYGYNSGNGAIYNILFELTNIKNGIHLIEIFINKIINNLKIWSKSELILERTLNLFHKLIQPYSAGAKILKINNIDNLFINHTKFNFPFLNKYILSSKYRIQFYQNIATLLFLEKNEKNLNSNFSLFIKPFEVISEKIFSLINLYLDKNQLIQLTQNERRTIIGLINDLAGVLKASDCKQTYELVFNWLYPNILELLTLLLLNCYNYPIITIQILKFFTEISYNSNNRINFEIWSPNGIYLFKILMNIIEKCSIKLLDTINYFTNFINNISNNTNNTITNSVNNNNNNNNNTKNNVNNALNNFNSNKINIYNQINNNLNNNNESKKKYFIQGNKILKCLKLLMLILVRSIDGKYSSIGAFQVYSDDSVKNSIESIILVLLKISPIKIFKTTKLYETFIYLIEILSKDLIEYLIIEDYPSFLKLIQLIIQGFAQTQNKYICNRCCTALNLLLEFYFKNWDNEYLRNEKKIHLAQILHNHFQKNPNLLKYIFNSVFNIVLFESKSDSWSLSKLFLSLILLEREHFVLIKHQKIEKLDSQEEKMQLELLFDNLVNDIQENLDKSNKIKFKNNLEKFLSQIKKFNLKK</sequence>
<dbReference type="Proteomes" id="UP001146793">
    <property type="component" value="Unassembled WGS sequence"/>
</dbReference>
<dbReference type="GO" id="GO:0006611">
    <property type="term" value="P:protein export from nucleus"/>
    <property type="evidence" value="ECO:0007669"/>
    <property type="project" value="TreeGrafter"/>
</dbReference>
<keyword evidence="6" id="KW-0653">Protein transport</keyword>
<comment type="subcellular location">
    <subcellularLocation>
        <location evidence="2">Cytoplasm</location>
    </subcellularLocation>
    <subcellularLocation>
        <location evidence="1">Nucleus</location>
    </subcellularLocation>
</comment>
<feature type="region of interest" description="Disordered" evidence="8">
    <location>
        <begin position="332"/>
        <end position="354"/>
    </location>
</feature>
<evidence type="ECO:0000256" key="5">
    <source>
        <dbReference type="ARBA" id="ARBA00022490"/>
    </source>
</evidence>
<feature type="region of interest" description="Disordered" evidence="8">
    <location>
        <begin position="465"/>
        <end position="497"/>
    </location>
</feature>
<keyword evidence="7" id="KW-0539">Nucleus</keyword>
<evidence type="ECO:0000313" key="10">
    <source>
        <dbReference type="EMBL" id="KAJ3452654.1"/>
    </source>
</evidence>
<evidence type="ECO:0000313" key="11">
    <source>
        <dbReference type="Proteomes" id="UP001146793"/>
    </source>
</evidence>
<dbReference type="GO" id="GO:0005049">
    <property type="term" value="F:nuclear export signal receptor activity"/>
    <property type="evidence" value="ECO:0007669"/>
    <property type="project" value="InterPro"/>
</dbReference>
<comment type="similarity">
    <text evidence="3">Belongs to the exportin family.</text>
</comment>
<dbReference type="PANTHER" id="PTHR12596:SF2">
    <property type="entry name" value="EXPORTIN-7 ISOFORM X1"/>
    <property type="match status" value="1"/>
</dbReference>
<accession>A0AAV8AEL6</accession>
<evidence type="ECO:0000256" key="4">
    <source>
        <dbReference type="ARBA" id="ARBA00022448"/>
    </source>
</evidence>
<evidence type="ECO:0000256" key="2">
    <source>
        <dbReference type="ARBA" id="ARBA00004496"/>
    </source>
</evidence>
<proteinExistence type="inferred from homology"/>
<dbReference type="EMBL" id="JANTQA010000008">
    <property type="protein sequence ID" value="KAJ3452654.1"/>
    <property type="molecule type" value="Genomic_DNA"/>
</dbReference>
<protein>
    <submittedName>
        <fullName evidence="10">Exportin</fullName>
    </submittedName>
</protein>
<keyword evidence="4" id="KW-0813">Transport</keyword>
<evidence type="ECO:0000256" key="8">
    <source>
        <dbReference type="SAM" id="MobiDB-lite"/>
    </source>
</evidence>
<dbReference type="Pfam" id="PF25795">
    <property type="entry name" value="TPR_XPO7"/>
    <property type="match status" value="1"/>
</dbReference>
<dbReference type="PANTHER" id="PTHR12596">
    <property type="entry name" value="EXPORTIN 4,7-RELATED"/>
    <property type="match status" value="1"/>
</dbReference>
<reference evidence="10" key="1">
    <citation type="submission" date="2022-08" db="EMBL/GenBank/DDBJ databases">
        <title>Novel sulphate-reducing endosymbionts in the free-living metamonad Anaeramoeba.</title>
        <authorList>
            <person name="Jerlstrom-Hultqvist J."/>
            <person name="Cepicka I."/>
            <person name="Gallot-Lavallee L."/>
            <person name="Salas-Leiva D."/>
            <person name="Curtis B.A."/>
            <person name="Zahonova K."/>
            <person name="Pipaliya S."/>
            <person name="Dacks J."/>
            <person name="Roger A.J."/>
        </authorList>
    </citation>
    <scope>NUCLEOTIDE SEQUENCE</scope>
    <source>
        <strain evidence="10">Busselton2</strain>
    </source>
</reference>
<evidence type="ECO:0000259" key="9">
    <source>
        <dbReference type="Pfam" id="PF25795"/>
    </source>
</evidence>
<evidence type="ECO:0000256" key="6">
    <source>
        <dbReference type="ARBA" id="ARBA00022927"/>
    </source>
</evidence>
<keyword evidence="5" id="KW-0963">Cytoplasm</keyword>
<name>A0AAV8AEL6_9EUKA</name>
<dbReference type="AlphaFoldDB" id="A0AAV8AEL6"/>
<dbReference type="InterPro" id="IPR057947">
    <property type="entry name" value="TPR_XPO7/RBP17"/>
</dbReference>
<dbReference type="GO" id="GO:0005737">
    <property type="term" value="C:cytoplasm"/>
    <property type="evidence" value="ECO:0007669"/>
    <property type="project" value="UniProtKB-SubCell"/>
</dbReference>
<feature type="domain" description="Exportin-7/Ran-binding protein 17 TPR repeats" evidence="9">
    <location>
        <begin position="525"/>
        <end position="760"/>
    </location>
</feature>
<feature type="compositionally biased region" description="Low complexity" evidence="8">
    <location>
        <begin position="468"/>
        <end position="497"/>
    </location>
</feature>
<dbReference type="GO" id="GO:0005643">
    <property type="term" value="C:nuclear pore"/>
    <property type="evidence" value="ECO:0007669"/>
    <property type="project" value="TreeGrafter"/>
</dbReference>
<comment type="caution">
    <text evidence="10">The sequence shown here is derived from an EMBL/GenBank/DDBJ whole genome shotgun (WGS) entry which is preliminary data.</text>
</comment>
<organism evidence="10 11">
    <name type="scientific">Anaeramoeba flamelloides</name>
    <dbReference type="NCBI Taxonomy" id="1746091"/>
    <lineage>
        <taxon>Eukaryota</taxon>
        <taxon>Metamonada</taxon>
        <taxon>Anaeramoebidae</taxon>
        <taxon>Anaeramoeba</taxon>
    </lineage>
</organism>